<protein>
    <submittedName>
        <fullName evidence="1">Uncharacterized protein</fullName>
    </submittedName>
</protein>
<evidence type="ECO:0000313" key="1">
    <source>
        <dbReference type="EMBL" id="KAI3687017.1"/>
    </source>
</evidence>
<reference evidence="2" key="1">
    <citation type="journal article" date="2022" name="Mol. Ecol. Resour.">
        <title>The genomes of chicory, endive, great burdock and yacon provide insights into Asteraceae palaeo-polyploidization history and plant inulin production.</title>
        <authorList>
            <person name="Fan W."/>
            <person name="Wang S."/>
            <person name="Wang H."/>
            <person name="Wang A."/>
            <person name="Jiang F."/>
            <person name="Liu H."/>
            <person name="Zhao H."/>
            <person name="Xu D."/>
            <person name="Zhang Y."/>
        </authorList>
    </citation>
    <scope>NUCLEOTIDE SEQUENCE [LARGE SCALE GENOMIC DNA]</scope>
    <source>
        <strain evidence="2">cv. Yunnan</strain>
    </source>
</reference>
<sequence>MENERFGCNKFGILTRSDPNVKVRVFRQEQVVRTSAHRAGPAHLLSAQEEEPVHLLSAQEGKSAHLLSAQEAESAHLLSAQTSELIKSEVTLSDLRLGQPILAYQSGNEIPSLVVDYGQRAIVATRTTGACLCGMPMVMMLYNWLRQNGMVRRGNGRRGGRTGGRTGGRNGGRGRIPARQEHSEEGSVHTEPTVSVHGTEQTQVAEQPFTFEPEVRAAIAREFSELMKNSLPGLLAEALKQVNGEGGSNPTVDTPNTEAINAPPARGCDYKSFKACDPPVLTGKKDAVATFDWIIRMEAAIRLSECRADQVVKFAANSLREEASHWWEGVRQAKGSEIVDAMMWADLKTLVIKNFCPRNEIEKVEREFLGLKAGNMTHRQYTTRFNELARLVPHLVTTEERKIACYIHGLPDQVRTYVKANVPTTYDSVVELSGVVFDDLALNVAAIEEPKKRPSFSNKRTGGKMFGARDKRARVDEPTICKKCGKEHVGECRLGSNLCFKCGKTGHYARECTQHYKCYNCGDFGHLSRDCPKPRMGETGKGKGPEKKGEGSRAKTRAYALTQDQASMDPDVASGTFVLDNTLVSVLFDSGASKSFISATFCKRVKYAVSILERAFSVETAEGRTARVTEVVDNSTIKIEGHRIPVRLFVMVLGGFDVVLGMDWLTANEAQIICKRKIIRLKAPDGSKVEVFGDRDVPMPNVISMIKATDYLRRGCEAYLVYVIDKCKEVKELDDVPVVREYPEVFPEDLPGIPRDREIEFRIDLVPDAQPVAKAPYRLAPVEMKELMVQLDELLEKGFIQPSISPWGAPVLFVKKKDGSMRMCIDYRELNKRTVKNKYPLPRIDDLFDQLQGASWFSKIDLRSGYHQLKVREEDIPKTAFRTCYGHFEFRVMSFGLTNAPAAFMDLMNRVCRPMLDRSVIVFIDDILIYSKNEGDHACHLREVLEALKKEKLYAKFSKCVFWLREFLGIGGLLSEIHPGFLENSFAVDELTRKEASQAPVLALPEGNEDLVVYSDASGQGLGCVLMQRGRVIAYASRQLKVHETNYPTHDLELAAVVFALKIWRHYLYGVKFTIYSDHKSLKYFFEQRELNMRQRRWLELLKDYDCEIIYHPGKANVVADALSRKDVPTPIRVKACQLVVTSDVMREIEKAQDEALKEENIKKERMVGQQDKLEYNTLGVRTRFGRIWIPMGGELRTKILDEAHKSRYSIHPGTNKMYQDLRREYWWPGMKCDVTKYVSKCLTCSQVKAEHQKPYGKIQPLDIPEWKWEHITMDFITKLPRTAKGHDTIWVIVDRLTKSAHFLPIRETFSSERLAEVFINEIIERHGMPLTIVSDRDTRFTSKFWKRFHEAMGTRLNNSTAFHPQTDGQSERTIQTLEDMLRACIIDFGGSWDSHLPLAEFSYNNSHHTTIGMPPYEMLYGRRCRTPVCWGEIGQKELGSLEVVRETSERVMLKVSPWKGIIRFRKRGKLSPRFVGPFKIMARFGEVAYRLELPDELSGIHPTFHVSHLRKCLADESSHVPLTDIEFDNRVNYIEEPVAILDRKEKRLRRAHLLSAHRAGPAHLLSAQEEEPAHLLSAQEGKSAHLLSAQEAESAHLLSAQTSELIKSEVTLSDLRLGQPILAYQSGNEIPRLVVDYGQRAIVATRTTGACLCGMPMVMMLYNW</sequence>
<dbReference type="EMBL" id="CM042044">
    <property type="protein sequence ID" value="KAI3687017.1"/>
    <property type="molecule type" value="Genomic_DNA"/>
</dbReference>
<accession>A0ACB8YNE3</accession>
<keyword evidence="2" id="KW-1185">Reference proteome</keyword>
<proteinExistence type="predicted"/>
<reference evidence="1 2" key="2">
    <citation type="journal article" date="2022" name="Mol. Ecol. Resour.">
        <title>The genomes of chicory, endive, great burdock and yacon provide insights into Asteraceae paleo-polyploidization history and plant inulin production.</title>
        <authorList>
            <person name="Fan W."/>
            <person name="Wang S."/>
            <person name="Wang H."/>
            <person name="Wang A."/>
            <person name="Jiang F."/>
            <person name="Liu H."/>
            <person name="Zhao H."/>
            <person name="Xu D."/>
            <person name="Zhang Y."/>
        </authorList>
    </citation>
    <scope>NUCLEOTIDE SEQUENCE [LARGE SCALE GENOMIC DNA]</scope>
    <source>
        <strain evidence="2">cv. Yunnan</strain>
        <tissue evidence="1">Leaves</tissue>
    </source>
</reference>
<evidence type="ECO:0000313" key="2">
    <source>
        <dbReference type="Proteomes" id="UP001056120"/>
    </source>
</evidence>
<comment type="caution">
    <text evidence="1">The sequence shown here is derived from an EMBL/GenBank/DDBJ whole genome shotgun (WGS) entry which is preliminary data.</text>
</comment>
<dbReference type="Proteomes" id="UP001056120">
    <property type="component" value="Linkage Group LG27"/>
</dbReference>
<gene>
    <name evidence="1" type="ORF">L1987_80707</name>
</gene>
<name>A0ACB8YNE3_9ASTR</name>
<organism evidence="1 2">
    <name type="scientific">Smallanthus sonchifolius</name>
    <dbReference type="NCBI Taxonomy" id="185202"/>
    <lineage>
        <taxon>Eukaryota</taxon>
        <taxon>Viridiplantae</taxon>
        <taxon>Streptophyta</taxon>
        <taxon>Embryophyta</taxon>
        <taxon>Tracheophyta</taxon>
        <taxon>Spermatophyta</taxon>
        <taxon>Magnoliopsida</taxon>
        <taxon>eudicotyledons</taxon>
        <taxon>Gunneridae</taxon>
        <taxon>Pentapetalae</taxon>
        <taxon>asterids</taxon>
        <taxon>campanulids</taxon>
        <taxon>Asterales</taxon>
        <taxon>Asteraceae</taxon>
        <taxon>Asteroideae</taxon>
        <taxon>Heliantheae alliance</taxon>
        <taxon>Millerieae</taxon>
        <taxon>Smallanthus</taxon>
    </lineage>
</organism>